<evidence type="ECO:0000256" key="2">
    <source>
        <dbReference type="ARBA" id="ARBA00022475"/>
    </source>
</evidence>
<proteinExistence type="predicted"/>
<evidence type="ECO:0000256" key="3">
    <source>
        <dbReference type="ARBA" id="ARBA00023136"/>
    </source>
</evidence>
<protein>
    <recommendedName>
        <fullName evidence="7">G protein gamma domain-containing protein</fullName>
    </recommendedName>
</protein>
<gene>
    <name evidence="6" type="ORF">FSB_LOCUS1193</name>
</gene>
<evidence type="ECO:0008006" key="7">
    <source>
        <dbReference type="Google" id="ProtNLM"/>
    </source>
</evidence>
<dbReference type="PANTHER" id="PTHR35129">
    <property type="entry name" value="GUANINE NUCLEOTIDE-BINDING PROTEIN SUBUNIT GAMMA 1"/>
    <property type="match status" value="1"/>
</dbReference>
<dbReference type="InterPro" id="IPR045878">
    <property type="entry name" value="GG1/2"/>
</dbReference>
<keyword evidence="4" id="KW-0807">Transducer</keyword>
<evidence type="ECO:0000256" key="5">
    <source>
        <dbReference type="SAM" id="Coils"/>
    </source>
</evidence>
<keyword evidence="5" id="KW-0175">Coiled coil</keyword>
<dbReference type="GO" id="GO:0007165">
    <property type="term" value="P:signal transduction"/>
    <property type="evidence" value="ECO:0007669"/>
    <property type="project" value="UniProtKB-KW"/>
</dbReference>
<sequence>MNVMEEIAPAVVAVHDEVGKAKESLEGEVVVVHNPEANAKAGPNTTFFGKHRMAAAISNLQNQINIIQEELDQVEALGKSSLVCKELISSVESIPDPMLPS</sequence>
<feature type="coiled-coil region" evidence="5">
    <location>
        <begin position="50"/>
        <end position="77"/>
    </location>
</feature>
<dbReference type="GO" id="GO:0005886">
    <property type="term" value="C:plasma membrane"/>
    <property type="evidence" value="ECO:0007669"/>
    <property type="project" value="UniProtKB-SubCell"/>
</dbReference>
<accession>A0A2N9EF81</accession>
<dbReference type="PANTHER" id="PTHR35129:SF5">
    <property type="entry name" value="GUANINE NUCLEOTIDE-BINDING PROTEIN SUBUNIT GAMMA 2"/>
    <property type="match status" value="1"/>
</dbReference>
<dbReference type="AlphaFoldDB" id="A0A2N9EF81"/>
<evidence type="ECO:0000313" key="6">
    <source>
        <dbReference type="EMBL" id="SPC73311.1"/>
    </source>
</evidence>
<keyword evidence="3" id="KW-0472">Membrane</keyword>
<reference evidence="6" key="1">
    <citation type="submission" date="2018-02" db="EMBL/GenBank/DDBJ databases">
        <authorList>
            <person name="Cohen D.B."/>
            <person name="Kent A.D."/>
        </authorList>
    </citation>
    <scope>NUCLEOTIDE SEQUENCE</scope>
</reference>
<organism evidence="6">
    <name type="scientific">Fagus sylvatica</name>
    <name type="common">Beechnut</name>
    <dbReference type="NCBI Taxonomy" id="28930"/>
    <lineage>
        <taxon>Eukaryota</taxon>
        <taxon>Viridiplantae</taxon>
        <taxon>Streptophyta</taxon>
        <taxon>Embryophyta</taxon>
        <taxon>Tracheophyta</taxon>
        <taxon>Spermatophyta</taxon>
        <taxon>Magnoliopsida</taxon>
        <taxon>eudicotyledons</taxon>
        <taxon>Gunneridae</taxon>
        <taxon>Pentapetalae</taxon>
        <taxon>rosids</taxon>
        <taxon>fabids</taxon>
        <taxon>Fagales</taxon>
        <taxon>Fagaceae</taxon>
        <taxon>Fagus</taxon>
    </lineage>
</organism>
<evidence type="ECO:0000256" key="1">
    <source>
        <dbReference type="ARBA" id="ARBA00004236"/>
    </source>
</evidence>
<comment type="subcellular location">
    <subcellularLocation>
        <location evidence="1">Cell membrane</location>
    </subcellularLocation>
</comment>
<name>A0A2N9EF81_FAGSY</name>
<evidence type="ECO:0000256" key="4">
    <source>
        <dbReference type="ARBA" id="ARBA00023224"/>
    </source>
</evidence>
<keyword evidence="2" id="KW-1003">Cell membrane</keyword>
<dbReference type="EMBL" id="OIVN01000050">
    <property type="protein sequence ID" value="SPC73311.1"/>
    <property type="molecule type" value="Genomic_DNA"/>
</dbReference>